<feature type="non-terminal residue" evidence="1">
    <location>
        <position position="53"/>
    </location>
</feature>
<dbReference type="AlphaFoldDB" id="A0A5E4M7A2"/>
<evidence type="ECO:0000313" key="2">
    <source>
        <dbReference type="Proteomes" id="UP000325440"/>
    </source>
</evidence>
<organism evidence="1 2">
    <name type="scientific">Cinara cedri</name>
    <dbReference type="NCBI Taxonomy" id="506608"/>
    <lineage>
        <taxon>Eukaryota</taxon>
        <taxon>Metazoa</taxon>
        <taxon>Ecdysozoa</taxon>
        <taxon>Arthropoda</taxon>
        <taxon>Hexapoda</taxon>
        <taxon>Insecta</taxon>
        <taxon>Pterygota</taxon>
        <taxon>Neoptera</taxon>
        <taxon>Paraneoptera</taxon>
        <taxon>Hemiptera</taxon>
        <taxon>Sternorrhyncha</taxon>
        <taxon>Aphidomorpha</taxon>
        <taxon>Aphidoidea</taxon>
        <taxon>Aphididae</taxon>
        <taxon>Lachninae</taxon>
        <taxon>Cinara</taxon>
    </lineage>
</organism>
<evidence type="ECO:0000313" key="1">
    <source>
        <dbReference type="EMBL" id="VVC27391.1"/>
    </source>
</evidence>
<proteinExistence type="predicted"/>
<sequence length="53" mass="6321">MADDVAVVEIAHNVELMEIIINVTLRSICQWICWRAMVLRWILINRRRWSLLG</sequence>
<keyword evidence="2" id="KW-1185">Reference proteome</keyword>
<accession>A0A5E4M7A2</accession>
<dbReference type="Proteomes" id="UP000325440">
    <property type="component" value="Unassembled WGS sequence"/>
</dbReference>
<reference evidence="1 2" key="1">
    <citation type="submission" date="2019-08" db="EMBL/GenBank/DDBJ databases">
        <authorList>
            <person name="Alioto T."/>
            <person name="Alioto T."/>
            <person name="Gomez Garrido J."/>
        </authorList>
    </citation>
    <scope>NUCLEOTIDE SEQUENCE [LARGE SCALE GENOMIC DNA]</scope>
</reference>
<name>A0A5E4M7A2_9HEMI</name>
<gene>
    <name evidence="1" type="ORF">CINCED_3A013349</name>
</gene>
<protein>
    <submittedName>
        <fullName evidence="1">Uncharacterized protein</fullName>
    </submittedName>
</protein>
<dbReference type="EMBL" id="CABPRJ010000104">
    <property type="protein sequence ID" value="VVC27391.1"/>
    <property type="molecule type" value="Genomic_DNA"/>
</dbReference>